<comment type="caution">
    <text evidence="3">The sequence shown here is derived from an EMBL/GenBank/DDBJ whole genome shotgun (WGS) entry which is preliminary data.</text>
</comment>
<dbReference type="Proteomes" id="UP000701853">
    <property type="component" value="Chromosome 10"/>
</dbReference>
<name>A0A8J5YI27_9ROSI</name>
<dbReference type="InterPro" id="IPR018289">
    <property type="entry name" value="MULE_transposase_dom"/>
</dbReference>
<dbReference type="PANTHER" id="PTHR31973">
    <property type="entry name" value="POLYPROTEIN, PUTATIVE-RELATED"/>
    <property type="match status" value="1"/>
</dbReference>
<evidence type="ECO:0000256" key="1">
    <source>
        <dbReference type="SAM" id="MobiDB-lite"/>
    </source>
</evidence>
<feature type="region of interest" description="Disordered" evidence="1">
    <location>
        <begin position="400"/>
        <end position="433"/>
    </location>
</feature>
<dbReference type="PANTHER" id="PTHR31973:SF199">
    <property type="entry name" value="SWIM-TYPE DOMAIN-CONTAINING PROTEIN"/>
    <property type="match status" value="1"/>
</dbReference>
<dbReference type="EMBL" id="JAHUZN010000010">
    <property type="protein sequence ID" value="KAG8481857.1"/>
    <property type="molecule type" value="Genomic_DNA"/>
</dbReference>
<keyword evidence="4" id="KW-1185">Reference proteome</keyword>
<gene>
    <name evidence="3" type="ORF">CXB51_027213</name>
</gene>
<proteinExistence type="predicted"/>
<evidence type="ECO:0000313" key="4">
    <source>
        <dbReference type="Proteomes" id="UP000701853"/>
    </source>
</evidence>
<evidence type="ECO:0000313" key="3">
    <source>
        <dbReference type="EMBL" id="KAG8481857.1"/>
    </source>
</evidence>
<evidence type="ECO:0000259" key="2">
    <source>
        <dbReference type="Pfam" id="PF10551"/>
    </source>
</evidence>
<dbReference type="OrthoDB" id="1000680at2759"/>
<protein>
    <recommendedName>
        <fullName evidence="2">MULE transposase domain-containing protein</fullName>
    </recommendedName>
</protein>
<dbReference type="Pfam" id="PF10551">
    <property type="entry name" value="MULE"/>
    <property type="match status" value="1"/>
</dbReference>
<accession>A0A8J5YI27</accession>
<dbReference type="AlphaFoldDB" id="A0A8J5YI27"/>
<sequence>MDKLIRVGGVTFDVEQNTLGGDFGGEVSDSDDSSYKAYESDTAYFDSFESNSDRVDEPEIELVGEMIQKELDHLLGSGFWSLEDDFDSNSDEDLTNDVDYDKYGNKKRIIGLDRCWLKGYYGRHLLAVVGVDANDCIYLVAFAAVESENKQSWFWFLELLQRDFDIENSYNICFMSNKQKGLIEAVFLFFPNAEARNCARHLYNNFKNMEGFRGQVMRFTYWKAAKATFLRQFEEEMSEMRSLSESAEAWLCDKDPRTWSKAHFSTRCKSNLLLNSNKLFKDLLSLQIILEARDKPILTMLEIIRRKVMTRLVSMREAAEKYPRPLCPRIQKKLSKIVSQSNNIWLVYAGNEKYEVDCGLGNKHVVDLLNSSCLYRKWDLSEIPCPMQWEHVKDMEPIFPPIIRRPPGRPKQTRRKEVDEARKKGPKLSKAGQ</sequence>
<organism evidence="3 4">
    <name type="scientific">Gossypium anomalum</name>
    <dbReference type="NCBI Taxonomy" id="47600"/>
    <lineage>
        <taxon>Eukaryota</taxon>
        <taxon>Viridiplantae</taxon>
        <taxon>Streptophyta</taxon>
        <taxon>Embryophyta</taxon>
        <taxon>Tracheophyta</taxon>
        <taxon>Spermatophyta</taxon>
        <taxon>Magnoliopsida</taxon>
        <taxon>eudicotyledons</taxon>
        <taxon>Gunneridae</taxon>
        <taxon>Pentapetalae</taxon>
        <taxon>rosids</taxon>
        <taxon>malvids</taxon>
        <taxon>Malvales</taxon>
        <taxon>Malvaceae</taxon>
        <taxon>Malvoideae</taxon>
        <taxon>Gossypium</taxon>
    </lineage>
</organism>
<reference evidence="3 4" key="1">
    <citation type="journal article" date="2021" name="bioRxiv">
        <title>The Gossypium anomalum genome as a resource for cotton improvement and evolutionary analysis of hybrid incompatibility.</title>
        <authorList>
            <person name="Grover C.E."/>
            <person name="Yuan D."/>
            <person name="Arick M.A."/>
            <person name="Miller E.R."/>
            <person name="Hu G."/>
            <person name="Peterson D.G."/>
            <person name="Wendel J.F."/>
            <person name="Udall J.A."/>
        </authorList>
    </citation>
    <scope>NUCLEOTIDE SEQUENCE [LARGE SCALE GENOMIC DNA]</scope>
    <source>
        <strain evidence="3">JFW-Udall</strain>
        <tissue evidence="3">Leaf</tissue>
    </source>
</reference>
<feature type="domain" description="MULE transposase" evidence="2">
    <location>
        <begin position="110"/>
        <end position="205"/>
    </location>
</feature>